<dbReference type="KEGG" id="cre:CHLRE_06g272760v5"/>
<proteinExistence type="predicted"/>
<dbReference type="InParanoid" id="A0A2K3DNF4"/>
<dbReference type="EMBL" id="CM008967">
    <property type="protein sequence ID" value="PNW82076.1"/>
    <property type="molecule type" value="Genomic_DNA"/>
</dbReference>
<evidence type="ECO:0000256" key="1">
    <source>
        <dbReference type="SAM" id="MobiDB-lite"/>
    </source>
</evidence>
<organism evidence="2 3">
    <name type="scientific">Chlamydomonas reinhardtii</name>
    <name type="common">Chlamydomonas smithii</name>
    <dbReference type="NCBI Taxonomy" id="3055"/>
    <lineage>
        <taxon>Eukaryota</taxon>
        <taxon>Viridiplantae</taxon>
        <taxon>Chlorophyta</taxon>
        <taxon>core chlorophytes</taxon>
        <taxon>Chlorophyceae</taxon>
        <taxon>CS clade</taxon>
        <taxon>Chlamydomonadales</taxon>
        <taxon>Chlamydomonadaceae</taxon>
        <taxon>Chlamydomonas</taxon>
    </lineage>
</organism>
<dbReference type="GeneID" id="66053657"/>
<feature type="compositionally biased region" description="Gly residues" evidence="1">
    <location>
        <begin position="97"/>
        <end position="125"/>
    </location>
</feature>
<feature type="compositionally biased region" description="Low complexity" evidence="1">
    <location>
        <begin position="192"/>
        <end position="208"/>
    </location>
</feature>
<evidence type="ECO:0000313" key="3">
    <source>
        <dbReference type="Proteomes" id="UP000006906"/>
    </source>
</evidence>
<protein>
    <submittedName>
        <fullName evidence="2">Uncharacterized protein</fullName>
    </submittedName>
</protein>
<dbReference type="Gramene" id="PNW82076">
    <property type="protein sequence ID" value="PNW82076"/>
    <property type="gene ID" value="CHLRE_06g272760v5"/>
</dbReference>
<dbReference type="AlphaFoldDB" id="A0A2K3DNF4"/>
<feature type="region of interest" description="Disordered" evidence="1">
    <location>
        <begin position="97"/>
        <end position="150"/>
    </location>
</feature>
<feature type="region of interest" description="Disordered" evidence="1">
    <location>
        <begin position="192"/>
        <end position="216"/>
    </location>
</feature>
<keyword evidence="3" id="KW-1185">Reference proteome</keyword>
<gene>
    <name evidence="2" type="ORF">CHLRE_06g272760v5</name>
</gene>
<accession>A0A2K3DNF4</accession>
<dbReference type="RefSeq" id="XP_042923677.1">
    <property type="nucleotide sequence ID" value="XM_043062971.1"/>
</dbReference>
<reference evidence="2 3" key="1">
    <citation type="journal article" date="2007" name="Science">
        <title>The Chlamydomonas genome reveals the evolution of key animal and plant functions.</title>
        <authorList>
            <person name="Merchant S.S."/>
            <person name="Prochnik S.E."/>
            <person name="Vallon O."/>
            <person name="Harris E.H."/>
            <person name="Karpowicz S.J."/>
            <person name="Witman G.B."/>
            <person name="Terry A."/>
            <person name="Salamov A."/>
            <person name="Fritz-Laylin L.K."/>
            <person name="Marechal-Drouard L."/>
            <person name="Marshall W.F."/>
            <person name="Qu L.H."/>
            <person name="Nelson D.R."/>
            <person name="Sanderfoot A.A."/>
            <person name="Spalding M.H."/>
            <person name="Kapitonov V.V."/>
            <person name="Ren Q."/>
            <person name="Ferris P."/>
            <person name="Lindquist E."/>
            <person name="Shapiro H."/>
            <person name="Lucas S.M."/>
            <person name="Grimwood J."/>
            <person name="Schmutz J."/>
            <person name="Cardol P."/>
            <person name="Cerutti H."/>
            <person name="Chanfreau G."/>
            <person name="Chen C.L."/>
            <person name="Cognat V."/>
            <person name="Croft M.T."/>
            <person name="Dent R."/>
            <person name="Dutcher S."/>
            <person name="Fernandez E."/>
            <person name="Fukuzawa H."/>
            <person name="Gonzalez-Ballester D."/>
            <person name="Gonzalez-Halphen D."/>
            <person name="Hallmann A."/>
            <person name="Hanikenne M."/>
            <person name="Hippler M."/>
            <person name="Inwood W."/>
            <person name="Jabbari K."/>
            <person name="Kalanon M."/>
            <person name="Kuras R."/>
            <person name="Lefebvre P.A."/>
            <person name="Lemaire S.D."/>
            <person name="Lobanov A.V."/>
            <person name="Lohr M."/>
            <person name="Manuell A."/>
            <person name="Meier I."/>
            <person name="Mets L."/>
            <person name="Mittag M."/>
            <person name="Mittelmeier T."/>
            <person name="Moroney J.V."/>
            <person name="Moseley J."/>
            <person name="Napoli C."/>
            <person name="Nedelcu A.M."/>
            <person name="Niyogi K."/>
            <person name="Novoselov S.V."/>
            <person name="Paulsen I.T."/>
            <person name="Pazour G."/>
            <person name="Purton S."/>
            <person name="Ral J.P."/>
            <person name="Riano-Pachon D.M."/>
            <person name="Riekhof W."/>
            <person name="Rymarquis L."/>
            <person name="Schroda M."/>
            <person name="Stern D."/>
            <person name="Umen J."/>
            <person name="Willows R."/>
            <person name="Wilson N."/>
            <person name="Zimmer S.L."/>
            <person name="Allmer J."/>
            <person name="Balk J."/>
            <person name="Bisova K."/>
            <person name="Chen C.J."/>
            <person name="Elias M."/>
            <person name="Gendler K."/>
            <person name="Hauser C."/>
            <person name="Lamb M.R."/>
            <person name="Ledford H."/>
            <person name="Long J.C."/>
            <person name="Minagawa J."/>
            <person name="Page M.D."/>
            <person name="Pan J."/>
            <person name="Pootakham W."/>
            <person name="Roje S."/>
            <person name="Rose A."/>
            <person name="Stahlberg E."/>
            <person name="Terauchi A.M."/>
            <person name="Yang P."/>
            <person name="Ball S."/>
            <person name="Bowler C."/>
            <person name="Dieckmann C.L."/>
            <person name="Gladyshev V.N."/>
            <person name="Green P."/>
            <person name="Jorgensen R."/>
            <person name="Mayfield S."/>
            <person name="Mueller-Roeber B."/>
            <person name="Rajamani S."/>
            <person name="Sayre R.T."/>
            <person name="Brokstein P."/>
            <person name="Dubchak I."/>
            <person name="Goodstein D."/>
            <person name="Hornick L."/>
            <person name="Huang Y.W."/>
            <person name="Jhaveri J."/>
            <person name="Luo Y."/>
            <person name="Martinez D."/>
            <person name="Ngau W.C."/>
            <person name="Otillar B."/>
            <person name="Poliakov A."/>
            <person name="Porter A."/>
            <person name="Szajkowski L."/>
            <person name="Werner G."/>
            <person name="Zhou K."/>
            <person name="Grigoriev I.V."/>
            <person name="Rokhsar D.S."/>
            <person name="Grossman A.R."/>
        </authorList>
    </citation>
    <scope>NUCLEOTIDE SEQUENCE [LARGE SCALE GENOMIC DNA]</scope>
    <source>
        <strain evidence="3">CC-503</strain>
    </source>
</reference>
<sequence>MWCCKGGRSAVLLPTARFATAAGNGSSIARGLAGGSVSGGGNGSSSSYGLWLSSLICNVHPTARLLEAPPVFLDGVPSIRQLNALAAGLPLGGGGAAGGAGGGSGAGGGAAGGRAGGGGGGGGGPTTESHTGHPTRPGQPLKLSGAPQPPELVVRPEEEWDVVPAVVVTAAPAAAVAAVAVEATGVLGAAVQPHAAAGAQQQQQQRGPRGCRGSWR</sequence>
<name>A0A2K3DNF4_CHLRE</name>
<dbReference type="Proteomes" id="UP000006906">
    <property type="component" value="Chromosome 6"/>
</dbReference>
<evidence type="ECO:0000313" key="2">
    <source>
        <dbReference type="EMBL" id="PNW82076.1"/>
    </source>
</evidence>